<keyword evidence="3" id="KW-1185">Reference proteome</keyword>
<dbReference type="Proteomes" id="UP000285750">
    <property type="component" value="Unassembled WGS sequence"/>
</dbReference>
<name>A0A3E4MU75_9BACT</name>
<evidence type="ECO:0000313" key="2">
    <source>
        <dbReference type="EMBL" id="RGS07578.1"/>
    </source>
</evidence>
<evidence type="ECO:0000313" key="1">
    <source>
        <dbReference type="EMBL" id="RGK53313.1"/>
    </source>
</evidence>
<proteinExistence type="predicted"/>
<reference evidence="3 4" key="1">
    <citation type="submission" date="2018-08" db="EMBL/GenBank/DDBJ databases">
        <title>A genome reference for cultivated species of the human gut microbiota.</title>
        <authorList>
            <person name="Zou Y."/>
            <person name="Xue W."/>
            <person name="Luo G."/>
        </authorList>
    </citation>
    <scope>NUCLEOTIDE SEQUENCE [LARGE SCALE GENOMIC DNA]</scope>
    <source>
        <strain evidence="2 4">AF24-16AC</strain>
        <strain evidence="1 3">TF10-3AC</strain>
    </source>
</reference>
<evidence type="ECO:0000313" key="3">
    <source>
        <dbReference type="Proteomes" id="UP000260862"/>
    </source>
</evidence>
<dbReference type="EMBL" id="QRUY01000015">
    <property type="protein sequence ID" value="RGS07578.1"/>
    <property type="molecule type" value="Genomic_DNA"/>
</dbReference>
<protein>
    <submittedName>
        <fullName evidence="1">Uncharacterized protein</fullName>
    </submittedName>
</protein>
<sequence>MKNSQVKSGKLSIDLKKTNASSKGIQFAKQQLPVLACPERLAVIRKVSTVPVYKKKKRLVISGKVRISVLPRKYWNQGKL</sequence>
<dbReference type="AlphaFoldDB" id="A0A3E4MU75"/>
<evidence type="ECO:0000313" key="4">
    <source>
        <dbReference type="Proteomes" id="UP000285750"/>
    </source>
</evidence>
<dbReference type="Proteomes" id="UP000260862">
    <property type="component" value="Unassembled WGS sequence"/>
</dbReference>
<comment type="caution">
    <text evidence="1">The sequence shown here is derived from an EMBL/GenBank/DDBJ whole genome shotgun (WGS) entry which is preliminary data.</text>
</comment>
<accession>A0A3E4MU75</accession>
<organism evidence="1 3">
    <name type="scientific">Phocaeicola plebeius</name>
    <dbReference type="NCBI Taxonomy" id="310297"/>
    <lineage>
        <taxon>Bacteria</taxon>
        <taxon>Pseudomonadati</taxon>
        <taxon>Bacteroidota</taxon>
        <taxon>Bacteroidia</taxon>
        <taxon>Bacteroidales</taxon>
        <taxon>Bacteroidaceae</taxon>
        <taxon>Phocaeicola</taxon>
    </lineage>
</organism>
<gene>
    <name evidence="2" type="ORF">DWY14_08270</name>
    <name evidence="1" type="ORF">DXD04_12470</name>
</gene>
<dbReference type="EMBL" id="QSQT01000024">
    <property type="protein sequence ID" value="RGK53313.1"/>
    <property type="molecule type" value="Genomic_DNA"/>
</dbReference>